<dbReference type="SMART" id="SM00369">
    <property type="entry name" value="LRR_TYP"/>
    <property type="match status" value="13"/>
</dbReference>
<keyword evidence="3" id="KW-0433">Leucine-rich repeat</keyword>
<evidence type="ECO:0000256" key="3">
    <source>
        <dbReference type="ARBA" id="ARBA00022614"/>
    </source>
</evidence>
<dbReference type="PANTHER" id="PTHR48056">
    <property type="entry name" value="LRR RECEPTOR-LIKE SERINE/THREONINE-PROTEIN KINASE-RELATED"/>
    <property type="match status" value="1"/>
</dbReference>
<keyword evidence="2" id="KW-0808">Transferase</keyword>
<dbReference type="SMART" id="SM00365">
    <property type="entry name" value="LRR_SD22"/>
    <property type="match status" value="6"/>
</dbReference>
<proteinExistence type="predicted"/>
<dbReference type="Pfam" id="PF23598">
    <property type="entry name" value="LRR_14"/>
    <property type="match status" value="2"/>
</dbReference>
<dbReference type="SUPFAM" id="SSF56112">
    <property type="entry name" value="Protein kinase-like (PK-like)"/>
    <property type="match status" value="1"/>
</dbReference>
<dbReference type="PROSITE" id="PS00108">
    <property type="entry name" value="PROTEIN_KINASE_ST"/>
    <property type="match status" value="1"/>
</dbReference>
<evidence type="ECO:0000313" key="10">
    <source>
        <dbReference type="Proteomes" id="UP001527925"/>
    </source>
</evidence>
<keyword evidence="10" id="KW-1185">Reference proteome</keyword>
<dbReference type="InterPro" id="IPR003591">
    <property type="entry name" value="Leu-rich_rpt_typical-subtyp"/>
</dbReference>
<comment type="subcellular location">
    <subcellularLocation>
        <location evidence="1">Membrane</location>
        <topology evidence="1">Single-pass membrane protein</topology>
    </subcellularLocation>
</comment>
<dbReference type="PROSITE" id="PS51450">
    <property type="entry name" value="LRR"/>
    <property type="match status" value="6"/>
</dbReference>
<evidence type="ECO:0000256" key="1">
    <source>
        <dbReference type="ARBA" id="ARBA00004167"/>
    </source>
</evidence>
<comment type="caution">
    <text evidence="9">The sequence shown here is derived from an EMBL/GenBank/DDBJ whole genome shotgun (WGS) entry which is preliminary data.</text>
</comment>
<dbReference type="PROSITE" id="PS50011">
    <property type="entry name" value="PROTEIN_KINASE_DOM"/>
    <property type="match status" value="1"/>
</dbReference>
<dbReference type="InterPro" id="IPR055414">
    <property type="entry name" value="LRR_R13L4/SHOC2-like"/>
</dbReference>
<accession>A0ABR4NEH6</accession>
<dbReference type="InterPro" id="IPR001611">
    <property type="entry name" value="Leu-rich_rpt"/>
</dbReference>
<protein>
    <recommendedName>
        <fullName evidence="8">Protein kinase domain-containing protein</fullName>
    </recommendedName>
</protein>
<dbReference type="InterPro" id="IPR011009">
    <property type="entry name" value="Kinase-like_dom_sf"/>
</dbReference>
<keyword evidence="2" id="KW-0418">Kinase</keyword>
<evidence type="ECO:0000256" key="6">
    <source>
        <dbReference type="ARBA" id="ARBA00022840"/>
    </source>
</evidence>
<feature type="domain" description="Protein kinase" evidence="8">
    <location>
        <begin position="226"/>
        <end position="480"/>
    </location>
</feature>
<gene>
    <name evidence="9" type="ORF">HK105_202750</name>
</gene>
<dbReference type="Pfam" id="PF07714">
    <property type="entry name" value="PK_Tyr_Ser-Thr"/>
    <property type="match status" value="1"/>
</dbReference>
<dbReference type="EMBL" id="JADGIZ020000009">
    <property type="protein sequence ID" value="KAL2917877.1"/>
    <property type="molecule type" value="Genomic_DNA"/>
</dbReference>
<dbReference type="Gene3D" id="3.80.10.10">
    <property type="entry name" value="Ribonuclease Inhibitor"/>
    <property type="match status" value="2"/>
</dbReference>
<dbReference type="InterPro" id="IPR050647">
    <property type="entry name" value="Plant_LRR-RLKs"/>
</dbReference>
<evidence type="ECO:0000256" key="7">
    <source>
        <dbReference type="PROSITE-ProRule" id="PRU10141"/>
    </source>
</evidence>
<sequence>MPQGAEAREDAGALTPPEQTTAAELAVAVERAAAVVVANHAAAAALARRSAQAAAALDGRLAASEGDTPRRLAAALRTVLADAERFLKKTATRNKLQQALLAHKTAEQIGGLWSQLEALCGTLKLGISPDDSELAAATAQDAADLAVLVEQLVAATGTTQVVPSQQLETLLAINQHQGDLASALPEPLQAALAQLLSRVALDIIASAGRGLSAPQDWSVDPDDVDIFWLNKIGRGGFGEVFRGRWEGRDVAVKVLNGARGSQSMAAIEKEAAVWLPLHHPNVLRPWRVCINVDEPFIVMPLMRGDVMSFLATHQDAGIDVRTGFLLGIARGMQYLHERQPPIIHGDLKANNVLIDKEGDVFITDFGLAFIKTSTSADTSRRGGALRWIAPEKYKRGYKLAPPYDVFSFAMTALHILTGQVPFSEETQDEVVAMWIRDGERPDRPDGVPDVLWSVICDCWIQDPARRPTFREIVRRLHVLPVAMPSDDPSLADSLAARLAGLQLEQGQFDFSSASSSIPRSIQAFAKTPMASYFPPSIPQTPVVSTSDNMNSDDSGIEPSVSTTQDIDVLLEALPGWCSRKGINHSNFLRFDETVTYKNETFPILRWNIQDRLTVLALIDQAVSGELSPRIGGLLYLQELWLSDNGITELPDSVGKLLRLKKLCVEENNLVTLPESIHGLTKLVDLIASSNQIEALPDWIGRLSRLVTLDMSDNRLTSLPEAICKLAQLQRLILASNSLKSLPTSTPDFTRLEEMVLTSNELTELPRWLGVLTRLTKLDASNNRITSLPETMGTMIQLAELVLKSNQISSLPDGLGRLGRLRKLDISSNNISVVPDAIGELRQLTFLDLSDNRISTLPASMSNLWQLKDLVLYTNQFTRIPEAIKDMRNLSVLDLGINQITGVPDWLGGMPELTMLYLGDNHLTELPESLGNLSKLAMLQLWDNQLVELPESFGQLTQLTSLRVEGNQLSKLPKSLARIAGLRISLSNNTASPEQLRESMRSE</sequence>
<dbReference type="InterPro" id="IPR000719">
    <property type="entry name" value="Prot_kinase_dom"/>
</dbReference>
<feature type="binding site" evidence="7">
    <location>
        <position position="253"/>
    </location>
    <ligand>
        <name>ATP</name>
        <dbReference type="ChEBI" id="CHEBI:30616"/>
    </ligand>
</feature>
<dbReference type="InterPro" id="IPR017441">
    <property type="entry name" value="Protein_kinase_ATP_BS"/>
</dbReference>
<keyword evidence="6 7" id="KW-0067">ATP-binding</keyword>
<dbReference type="SMART" id="SM00220">
    <property type="entry name" value="S_TKc"/>
    <property type="match status" value="1"/>
</dbReference>
<dbReference type="InterPro" id="IPR032675">
    <property type="entry name" value="LRR_dom_sf"/>
</dbReference>
<dbReference type="SMART" id="SM00364">
    <property type="entry name" value="LRR_BAC"/>
    <property type="match status" value="13"/>
</dbReference>
<evidence type="ECO:0000256" key="4">
    <source>
        <dbReference type="ARBA" id="ARBA00022737"/>
    </source>
</evidence>
<organism evidence="9 10">
    <name type="scientific">Polyrhizophydium stewartii</name>
    <dbReference type="NCBI Taxonomy" id="2732419"/>
    <lineage>
        <taxon>Eukaryota</taxon>
        <taxon>Fungi</taxon>
        <taxon>Fungi incertae sedis</taxon>
        <taxon>Chytridiomycota</taxon>
        <taxon>Chytridiomycota incertae sedis</taxon>
        <taxon>Chytridiomycetes</taxon>
        <taxon>Rhizophydiales</taxon>
        <taxon>Rhizophydiales incertae sedis</taxon>
        <taxon>Polyrhizophydium</taxon>
    </lineage>
</organism>
<dbReference type="InterPro" id="IPR008271">
    <property type="entry name" value="Ser/Thr_kinase_AS"/>
</dbReference>
<keyword evidence="2" id="KW-0723">Serine/threonine-protein kinase</keyword>
<evidence type="ECO:0000256" key="5">
    <source>
        <dbReference type="ARBA" id="ARBA00022741"/>
    </source>
</evidence>
<dbReference type="Pfam" id="PF00560">
    <property type="entry name" value="LRR_1"/>
    <property type="match status" value="1"/>
</dbReference>
<evidence type="ECO:0000313" key="9">
    <source>
        <dbReference type="EMBL" id="KAL2917877.1"/>
    </source>
</evidence>
<dbReference type="Proteomes" id="UP001527925">
    <property type="component" value="Unassembled WGS sequence"/>
</dbReference>
<dbReference type="InterPro" id="IPR001245">
    <property type="entry name" value="Ser-Thr/Tyr_kinase_cat_dom"/>
</dbReference>
<keyword evidence="4" id="KW-0677">Repeat</keyword>
<dbReference type="SUPFAM" id="SSF52058">
    <property type="entry name" value="L domain-like"/>
    <property type="match status" value="2"/>
</dbReference>
<name>A0ABR4NEH6_9FUNG</name>
<reference evidence="9 10" key="1">
    <citation type="submission" date="2023-09" db="EMBL/GenBank/DDBJ databases">
        <title>Pangenome analysis of Batrachochytrium dendrobatidis and related Chytrids.</title>
        <authorList>
            <person name="Yacoub M.N."/>
            <person name="Stajich J.E."/>
            <person name="James T.Y."/>
        </authorList>
    </citation>
    <scope>NUCLEOTIDE SEQUENCE [LARGE SCALE GENOMIC DNA]</scope>
    <source>
        <strain evidence="9 10">JEL0888</strain>
    </source>
</reference>
<evidence type="ECO:0000256" key="2">
    <source>
        <dbReference type="ARBA" id="ARBA00022527"/>
    </source>
</evidence>
<dbReference type="PROSITE" id="PS00107">
    <property type="entry name" value="PROTEIN_KINASE_ATP"/>
    <property type="match status" value="1"/>
</dbReference>
<dbReference type="Gene3D" id="1.10.510.10">
    <property type="entry name" value="Transferase(Phosphotransferase) domain 1"/>
    <property type="match status" value="1"/>
</dbReference>
<evidence type="ECO:0000259" key="8">
    <source>
        <dbReference type="PROSITE" id="PS50011"/>
    </source>
</evidence>
<dbReference type="Pfam" id="PF13855">
    <property type="entry name" value="LRR_8"/>
    <property type="match status" value="2"/>
</dbReference>
<keyword evidence="5 7" id="KW-0547">Nucleotide-binding</keyword>